<feature type="chain" id="PRO_5041935309" description="Secreted protein" evidence="1">
    <location>
        <begin position="18"/>
        <end position="288"/>
    </location>
</feature>
<reference evidence="2" key="1">
    <citation type="submission" date="2020-05" db="EMBL/GenBank/DDBJ databases">
        <title>Phylogenomic resolution of chytrid fungi.</title>
        <authorList>
            <person name="Stajich J.E."/>
            <person name="Amses K."/>
            <person name="Simmons R."/>
            <person name="Seto K."/>
            <person name="Myers J."/>
            <person name="Bonds A."/>
            <person name="Quandt C.A."/>
            <person name="Barry K."/>
            <person name="Liu P."/>
            <person name="Grigoriev I."/>
            <person name="Longcore J.E."/>
            <person name="James T.Y."/>
        </authorList>
    </citation>
    <scope>NUCLEOTIDE SEQUENCE</scope>
    <source>
        <strain evidence="2">JEL0318</strain>
    </source>
</reference>
<comment type="caution">
    <text evidence="2">The sequence shown here is derived from an EMBL/GenBank/DDBJ whole genome shotgun (WGS) entry which is preliminary data.</text>
</comment>
<gene>
    <name evidence="2" type="ORF">HK097_002175</name>
</gene>
<protein>
    <recommendedName>
        <fullName evidence="4">Secreted protein</fullName>
    </recommendedName>
</protein>
<dbReference type="EMBL" id="JADGJD010000146">
    <property type="protein sequence ID" value="KAJ3054293.1"/>
    <property type="molecule type" value="Genomic_DNA"/>
</dbReference>
<evidence type="ECO:0000313" key="3">
    <source>
        <dbReference type="Proteomes" id="UP001212841"/>
    </source>
</evidence>
<name>A0AAD5SH81_9FUNG</name>
<dbReference type="AlphaFoldDB" id="A0AAD5SH81"/>
<evidence type="ECO:0000313" key="2">
    <source>
        <dbReference type="EMBL" id="KAJ3054293.1"/>
    </source>
</evidence>
<sequence length="288" mass="31960">MRAYTLIISALLPFASARWIQVADETFECTFKGGVDRGNNAHRKQAAEWFGGNSVGDKAYRLDQCFKNSAPGAQDSYEVWRLGQTTVNRYQCKDSACRDCNSIASSPYPPQPQDPCNQSTFNYVMAGSANEIVPLKYSAKDGEPAATTAEWDRSLEQWLRLDRYADSDAECKQDPVAVRVQRYQFFCEPVATGVWVQHTPRLPNKSGTLTPQVCFERSCLDCYPAENNTKLYTGGCRPQNEPGTNVREVVYGFRVVERSSAYSAGWVVKVDGWTVVAVAAVVATLSAL</sequence>
<accession>A0AAD5SH81</accession>
<keyword evidence="3" id="KW-1185">Reference proteome</keyword>
<dbReference type="Proteomes" id="UP001212841">
    <property type="component" value="Unassembled WGS sequence"/>
</dbReference>
<evidence type="ECO:0008006" key="4">
    <source>
        <dbReference type="Google" id="ProtNLM"/>
    </source>
</evidence>
<keyword evidence="1" id="KW-0732">Signal</keyword>
<feature type="signal peptide" evidence="1">
    <location>
        <begin position="1"/>
        <end position="17"/>
    </location>
</feature>
<organism evidence="2 3">
    <name type="scientific">Rhizophlyctis rosea</name>
    <dbReference type="NCBI Taxonomy" id="64517"/>
    <lineage>
        <taxon>Eukaryota</taxon>
        <taxon>Fungi</taxon>
        <taxon>Fungi incertae sedis</taxon>
        <taxon>Chytridiomycota</taxon>
        <taxon>Chytridiomycota incertae sedis</taxon>
        <taxon>Chytridiomycetes</taxon>
        <taxon>Rhizophlyctidales</taxon>
        <taxon>Rhizophlyctidaceae</taxon>
        <taxon>Rhizophlyctis</taxon>
    </lineage>
</organism>
<evidence type="ECO:0000256" key="1">
    <source>
        <dbReference type="SAM" id="SignalP"/>
    </source>
</evidence>
<proteinExistence type="predicted"/>